<dbReference type="SUPFAM" id="SSF82829">
    <property type="entry name" value="MesJ substrate recognition domain-like"/>
    <property type="match status" value="1"/>
</dbReference>
<evidence type="ECO:0000256" key="2">
    <source>
        <dbReference type="ARBA" id="ARBA00022490"/>
    </source>
</evidence>
<keyword evidence="3 8" id="KW-0436">Ligase</keyword>
<organism evidence="10 11">
    <name type="scientific">Candidatus Ruthenibacterium avium</name>
    <dbReference type="NCBI Taxonomy" id="2838751"/>
    <lineage>
        <taxon>Bacteria</taxon>
        <taxon>Bacillati</taxon>
        <taxon>Bacillota</taxon>
        <taxon>Clostridia</taxon>
        <taxon>Eubacteriales</taxon>
        <taxon>Oscillospiraceae</taxon>
        <taxon>Ruthenibacterium</taxon>
    </lineage>
</organism>
<dbReference type="CDD" id="cd01992">
    <property type="entry name" value="TilS_N"/>
    <property type="match status" value="1"/>
</dbReference>
<dbReference type="Gene3D" id="3.40.50.620">
    <property type="entry name" value="HUPs"/>
    <property type="match status" value="1"/>
</dbReference>
<dbReference type="Pfam" id="PF11734">
    <property type="entry name" value="TilS_C"/>
    <property type="match status" value="1"/>
</dbReference>
<dbReference type="InterPro" id="IPR012795">
    <property type="entry name" value="tRNA_Ile_lys_synt_N"/>
</dbReference>
<keyword evidence="6 8" id="KW-0067">ATP-binding</keyword>
<evidence type="ECO:0000256" key="1">
    <source>
        <dbReference type="ARBA" id="ARBA00004496"/>
    </source>
</evidence>
<dbReference type="InterPro" id="IPR014729">
    <property type="entry name" value="Rossmann-like_a/b/a_fold"/>
</dbReference>
<keyword evidence="4 8" id="KW-0819">tRNA processing</keyword>
<evidence type="ECO:0000256" key="5">
    <source>
        <dbReference type="ARBA" id="ARBA00022741"/>
    </source>
</evidence>
<evidence type="ECO:0000256" key="8">
    <source>
        <dbReference type="HAMAP-Rule" id="MF_01161"/>
    </source>
</evidence>
<accession>A0A9D2M357</accession>
<evidence type="ECO:0000259" key="9">
    <source>
        <dbReference type="SMART" id="SM00977"/>
    </source>
</evidence>
<reference evidence="10" key="1">
    <citation type="journal article" date="2021" name="PeerJ">
        <title>Extensive microbial diversity within the chicken gut microbiome revealed by metagenomics and culture.</title>
        <authorList>
            <person name="Gilroy R."/>
            <person name="Ravi A."/>
            <person name="Getino M."/>
            <person name="Pursley I."/>
            <person name="Horton D.L."/>
            <person name="Alikhan N.F."/>
            <person name="Baker D."/>
            <person name="Gharbi K."/>
            <person name="Hall N."/>
            <person name="Watson M."/>
            <person name="Adriaenssens E.M."/>
            <person name="Foster-Nyarko E."/>
            <person name="Jarju S."/>
            <person name="Secka A."/>
            <person name="Antonio M."/>
            <person name="Oren A."/>
            <person name="Chaudhuri R.R."/>
            <person name="La Ragione R."/>
            <person name="Hildebrand F."/>
            <person name="Pallen M.J."/>
        </authorList>
    </citation>
    <scope>NUCLEOTIDE SEQUENCE</scope>
    <source>
        <strain evidence="10">ChiBcec8-14828</strain>
    </source>
</reference>
<dbReference type="PANTHER" id="PTHR43033">
    <property type="entry name" value="TRNA(ILE)-LYSIDINE SYNTHASE-RELATED"/>
    <property type="match status" value="1"/>
</dbReference>
<dbReference type="NCBIfam" id="TIGR02433">
    <property type="entry name" value="lysidine_TilS_C"/>
    <property type="match status" value="1"/>
</dbReference>
<dbReference type="InterPro" id="IPR011063">
    <property type="entry name" value="TilS/TtcA_N"/>
</dbReference>
<dbReference type="Gene3D" id="1.20.59.20">
    <property type="match status" value="1"/>
</dbReference>
<proteinExistence type="inferred from homology"/>
<dbReference type="InterPro" id="IPR012094">
    <property type="entry name" value="tRNA_Ile_lys_synt"/>
</dbReference>
<sequence>MDERLQSALALIEKERLIVPRDVILAAVSGGGDSVGLLLFLWENKQQLGISQLIAAHVNHGLRPEADEEEAFVCSLCQALGIALNVKRLSPDSTQMPEEWARRERYAFLREIAAQTGAKIAAAHTEDDQAETVLFHLARGTFVHGAAGMRAVNGNVIRPFLQTSRADIRHWLSARGQTWCEDATNATMQYARGRVRHHALPALEEVHPGAKTALVRFSQEMRELSDWLGELARALLEQAACGEHCYDAAALQKAPVPVQREAVRLLILQSGAKPEKTALCKQICAMLESGGATEVSSNCVFRISGGRLCISAPQPKVQPSTWQHPFSLGEFTAPNGKKFKIEGLKAEKENFSAKDRKKALNFWADYDMISDNTQFRTKQPGDLFCPAARNVTKPLRKWYSEAKIPREEREKIPVLAKGSEILWVPGWGVSRTAAVSPATKRIAVFCECELPETYG</sequence>
<comment type="function">
    <text evidence="8">Ligates lysine onto the cytidine present at position 34 of the AUA codon-specific tRNA(Ile) that contains the anticodon CAU, in an ATP-dependent manner. Cytidine is converted to lysidine, thus changing the amino acid specificity of the tRNA from methionine to isoleucine.</text>
</comment>
<evidence type="ECO:0000313" key="10">
    <source>
        <dbReference type="EMBL" id="HJB40586.1"/>
    </source>
</evidence>
<comment type="domain">
    <text evidence="8">The N-terminal region contains the highly conserved SGGXDS motif, predicted to be a P-loop motif involved in ATP binding.</text>
</comment>
<dbReference type="GO" id="GO:0006400">
    <property type="term" value="P:tRNA modification"/>
    <property type="evidence" value="ECO:0007669"/>
    <property type="project" value="UniProtKB-UniRule"/>
</dbReference>
<dbReference type="AlphaFoldDB" id="A0A9D2M357"/>
<evidence type="ECO:0000256" key="3">
    <source>
        <dbReference type="ARBA" id="ARBA00022598"/>
    </source>
</evidence>
<protein>
    <recommendedName>
        <fullName evidence="8">tRNA(Ile)-lysidine synthase</fullName>
        <ecNumber evidence="8">6.3.4.19</ecNumber>
    </recommendedName>
    <alternativeName>
        <fullName evidence="8">tRNA(Ile)-2-lysyl-cytidine synthase</fullName>
    </alternativeName>
    <alternativeName>
        <fullName evidence="8">tRNA(Ile)-lysidine synthetase</fullName>
    </alternativeName>
</protein>
<comment type="caution">
    <text evidence="10">The sequence shown here is derived from an EMBL/GenBank/DDBJ whole genome shotgun (WGS) entry which is preliminary data.</text>
</comment>
<comment type="subcellular location">
    <subcellularLocation>
        <location evidence="1 8">Cytoplasm</location>
    </subcellularLocation>
</comment>
<dbReference type="EC" id="6.3.4.19" evidence="8"/>
<feature type="domain" description="Lysidine-tRNA(Ile) synthetase C-terminal" evidence="9">
    <location>
        <begin position="373"/>
        <end position="446"/>
    </location>
</feature>
<dbReference type="Proteomes" id="UP000824209">
    <property type="component" value="Unassembled WGS sequence"/>
</dbReference>
<dbReference type="EMBL" id="DWYA01000083">
    <property type="protein sequence ID" value="HJB40586.1"/>
    <property type="molecule type" value="Genomic_DNA"/>
</dbReference>
<feature type="binding site" evidence="8">
    <location>
        <begin position="29"/>
        <end position="34"/>
    </location>
    <ligand>
        <name>ATP</name>
        <dbReference type="ChEBI" id="CHEBI:30616"/>
    </ligand>
</feature>
<dbReference type="SUPFAM" id="SSF52402">
    <property type="entry name" value="Adenine nucleotide alpha hydrolases-like"/>
    <property type="match status" value="1"/>
</dbReference>
<name>A0A9D2M357_9FIRM</name>
<dbReference type="HAMAP" id="MF_01161">
    <property type="entry name" value="tRNA_Ile_lys_synt"/>
    <property type="match status" value="1"/>
</dbReference>
<dbReference type="InterPro" id="IPR012796">
    <property type="entry name" value="Lysidine-tRNA-synth_C"/>
</dbReference>
<dbReference type="Pfam" id="PF01171">
    <property type="entry name" value="ATP_bind_3"/>
    <property type="match status" value="1"/>
</dbReference>
<evidence type="ECO:0000256" key="6">
    <source>
        <dbReference type="ARBA" id="ARBA00022840"/>
    </source>
</evidence>
<keyword evidence="5 8" id="KW-0547">Nucleotide-binding</keyword>
<dbReference type="SUPFAM" id="SSF56037">
    <property type="entry name" value="PheT/TilS domain"/>
    <property type="match status" value="1"/>
</dbReference>
<comment type="catalytic activity">
    <reaction evidence="7 8">
        <text>cytidine(34) in tRNA(Ile2) + L-lysine + ATP = lysidine(34) in tRNA(Ile2) + AMP + diphosphate + H(+)</text>
        <dbReference type="Rhea" id="RHEA:43744"/>
        <dbReference type="Rhea" id="RHEA-COMP:10625"/>
        <dbReference type="Rhea" id="RHEA-COMP:10670"/>
        <dbReference type="ChEBI" id="CHEBI:15378"/>
        <dbReference type="ChEBI" id="CHEBI:30616"/>
        <dbReference type="ChEBI" id="CHEBI:32551"/>
        <dbReference type="ChEBI" id="CHEBI:33019"/>
        <dbReference type="ChEBI" id="CHEBI:82748"/>
        <dbReference type="ChEBI" id="CHEBI:83665"/>
        <dbReference type="ChEBI" id="CHEBI:456215"/>
        <dbReference type="EC" id="6.3.4.19"/>
    </reaction>
</comment>
<dbReference type="GO" id="GO:0005737">
    <property type="term" value="C:cytoplasm"/>
    <property type="evidence" value="ECO:0007669"/>
    <property type="project" value="UniProtKB-SubCell"/>
</dbReference>
<dbReference type="SMART" id="SM00977">
    <property type="entry name" value="TilS_C"/>
    <property type="match status" value="1"/>
</dbReference>
<evidence type="ECO:0000256" key="7">
    <source>
        <dbReference type="ARBA" id="ARBA00048539"/>
    </source>
</evidence>
<evidence type="ECO:0000313" key="11">
    <source>
        <dbReference type="Proteomes" id="UP000824209"/>
    </source>
</evidence>
<dbReference type="GO" id="GO:0032267">
    <property type="term" value="F:tRNA(Ile)-lysidine synthase activity"/>
    <property type="evidence" value="ECO:0007669"/>
    <property type="project" value="UniProtKB-EC"/>
</dbReference>
<dbReference type="PANTHER" id="PTHR43033:SF1">
    <property type="entry name" value="TRNA(ILE)-LYSIDINE SYNTHASE-RELATED"/>
    <property type="match status" value="1"/>
</dbReference>
<reference evidence="10" key="2">
    <citation type="submission" date="2021-04" db="EMBL/GenBank/DDBJ databases">
        <authorList>
            <person name="Gilroy R."/>
        </authorList>
    </citation>
    <scope>NUCLEOTIDE SEQUENCE</scope>
    <source>
        <strain evidence="10">ChiBcec8-14828</strain>
    </source>
</reference>
<dbReference type="NCBIfam" id="TIGR02432">
    <property type="entry name" value="lysidine_TilS_N"/>
    <property type="match status" value="1"/>
</dbReference>
<dbReference type="GO" id="GO:0005524">
    <property type="term" value="F:ATP binding"/>
    <property type="evidence" value="ECO:0007669"/>
    <property type="project" value="UniProtKB-UniRule"/>
</dbReference>
<comment type="similarity">
    <text evidence="8">Belongs to the tRNA(Ile)-lysidine synthase family.</text>
</comment>
<gene>
    <name evidence="8 10" type="primary">tilS</name>
    <name evidence="10" type="ORF">H9943_09355</name>
</gene>
<evidence type="ECO:0000256" key="4">
    <source>
        <dbReference type="ARBA" id="ARBA00022694"/>
    </source>
</evidence>
<keyword evidence="2 8" id="KW-0963">Cytoplasm</keyword>